<dbReference type="PROSITE" id="PS01124">
    <property type="entry name" value="HTH_ARAC_FAMILY_2"/>
    <property type="match status" value="1"/>
</dbReference>
<dbReference type="InterPro" id="IPR018060">
    <property type="entry name" value="HTH_AraC"/>
</dbReference>
<evidence type="ECO:0000256" key="4">
    <source>
        <dbReference type="ARBA" id="ARBA00022553"/>
    </source>
</evidence>
<dbReference type="InterPro" id="IPR051552">
    <property type="entry name" value="HptR"/>
</dbReference>
<dbReference type="Gene3D" id="3.40.50.2300">
    <property type="match status" value="1"/>
</dbReference>
<dbReference type="PANTHER" id="PTHR42713:SF3">
    <property type="entry name" value="TRANSCRIPTIONAL REGULATORY PROTEIN HPTR"/>
    <property type="match status" value="1"/>
</dbReference>
<evidence type="ECO:0000259" key="11">
    <source>
        <dbReference type="PROSITE" id="PS01124"/>
    </source>
</evidence>
<dbReference type="Pfam" id="PF12833">
    <property type="entry name" value="HTH_18"/>
    <property type="match status" value="1"/>
</dbReference>
<evidence type="ECO:0000256" key="3">
    <source>
        <dbReference type="ARBA" id="ARBA00022490"/>
    </source>
</evidence>
<comment type="caution">
    <text evidence="13">The sequence shown here is derived from an EMBL/GenBank/DDBJ whole genome shotgun (WGS) entry which is preliminary data.</text>
</comment>
<dbReference type="InterPro" id="IPR009057">
    <property type="entry name" value="Homeodomain-like_sf"/>
</dbReference>
<dbReference type="PROSITE" id="PS50110">
    <property type="entry name" value="RESPONSE_REGULATORY"/>
    <property type="match status" value="1"/>
</dbReference>
<dbReference type="OrthoDB" id="1769137at2"/>
<keyword evidence="3" id="KW-0963">Cytoplasm</keyword>
<dbReference type="AlphaFoldDB" id="A0A2M8Z9K5"/>
<dbReference type="GO" id="GO:0003700">
    <property type="term" value="F:DNA-binding transcription factor activity"/>
    <property type="evidence" value="ECO:0007669"/>
    <property type="project" value="InterPro"/>
</dbReference>
<comment type="function">
    <text evidence="9">May play the central regulatory role in sporulation. It may be an element of the effector pathway responsible for the activation of sporulation genes in response to nutritional stress. Spo0A may act in concert with spo0H (a sigma factor) to control the expression of some genes that are critical to the sporulation process.</text>
</comment>
<evidence type="ECO:0000313" key="14">
    <source>
        <dbReference type="Proteomes" id="UP000231092"/>
    </source>
</evidence>
<evidence type="ECO:0000256" key="1">
    <source>
        <dbReference type="ARBA" id="ARBA00004496"/>
    </source>
</evidence>
<evidence type="ECO:0000256" key="7">
    <source>
        <dbReference type="ARBA" id="ARBA00023125"/>
    </source>
</evidence>
<evidence type="ECO:0000256" key="8">
    <source>
        <dbReference type="ARBA" id="ARBA00023163"/>
    </source>
</evidence>
<dbReference type="SUPFAM" id="SSF52172">
    <property type="entry name" value="CheY-like"/>
    <property type="match status" value="1"/>
</dbReference>
<sequence length="244" mass="28108">MKLMIVEDEQRARRGLKNIILSISQEDEIVAEAANGRSALELIKTVKPDAVFTDIKMPFMDGLTLIKEVRKLGMDTKFVIISAYEEFEYARQAITCGVSEYLVKPLIMEDIRKALDAVRDRGEQDNCKVSLSECYPEVHPIILKALRKIENEYSTPVNQKDMANDLGISPEYFSGLFSKNMGESFVHFLRNYRIEIAKSLYLHSDIPREEVPFKVGFVDEKYYNRVFKNATGMSVGEYIRENRR</sequence>
<dbReference type="Proteomes" id="UP000231092">
    <property type="component" value="Unassembled WGS sequence"/>
</dbReference>
<protein>
    <recommendedName>
        <fullName evidence="2">Stage 0 sporulation protein A homolog</fullName>
    </recommendedName>
</protein>
<keyword evidence="7" id="KW-0238">DNA-binding</keyword>
<dbReference type="PANTHER" id="PTHR42713">
    <property type="entry name" value="HISTIDINE KINASE-RELATED"/>
    <property type="match status" value="1"/>
</dbReference>
<dbReference type="SUPFAM" id="SSF46689">
    <property type="entry name" value="Homeodomain-like"/>
    <property type="match status" value="2"/>
</dbReference>
<evidence type="ECO:0000256" key="5">
    <source>
        <dbReference type="ARBA" id="ARBA00023012"/>
    </source>
</evidence>
<evidence type="ECO:0000313" key="13">
    <source>
        <dbReference type="EMBL" id="PJJ30111.1"/>
    </source>
</evidence>
<dbReference type="Pfam" id="PF00072">
    <property type="entry name" value="Response_reg"/>
    <property type="match status" value="1"/>
</dbReference>
<dbReference type="InterPro" id="IPR011006">
    <property type="entry name" value="CheY-like_superfamily"/>
</dbReference>
<proteinExistence type="predicted"/>
<feature type="domain" description="HTH araC/xylS-type" evidence="11">
    <location>
        <begin position="143"/>
        <end position="241"/>
    </location>
</feature>
<keyword evidence="8" id="KW-0804">Transcription</keyword>
<evidence type="ECO:0000256" key="10">
    <source>
        <dbReference type="PROSITE-ProRule" id="PRU00169"/>
    </source>
</evidence>
<dbReference type="SMART" id="SM00448">
    <property type="entry name" value="REC"/>
    <property type="match status" value="1"/>
</dbReference>
<dbReference type="GO" id="GO:0005737">
    <property type="term" value="C:cytoplasm"/>
    <property type="evidence" value="ECO:0007669"/>
    <property type="project" value="UniProtKB-SubCell"/>
</dbReference>
<reference evidence="13 14" key="1">
    <citation type="submission" date="2017-11" db="EMBL/GenBank/DDBJ databases">
        <title>Understudied soil microbes with underappreciated capabilities: Untangling the Clostridium saccharolyticum group.</title>
        <authorList>
            <person name="Leschine S."/>
        </authorList>
    </citation>
    <scope>NUCLEOTIDE SEQUENCE [LARGE SCALE GENOMIC DNA]</scope>
    <source>
        <strain evidence="13 14">18A</strain>
    </source>
</reference>
<dbReference type="SMART" id="SM00342">
    <property type="entry name" value="HTH_ARAC"/>
    <property type="match status" value="1"/>
</dbReference>
<organism evidence="13 14">
    <name type="scientific">[Clostridium] celerecrescens 18A</name>
    <dbReference type="NCBI Taxonomy" id="1286362"/>
    <lineage>
        <taxon>Bacteria</taxon>
        <taxon>Bacillati</taxon>
        <taxon>Bacillota</taxon>
        <taxon>Clostridia</taxon>
        <taxon>Lachnospirales</taxon>
        <taxon>Lachnospiraceae</taxon>
        <taxon>Lacrimispora</taxon>
    </lineage>
</organism>
<feature type="modified residue" description="4-aspartylphosphate" evidence="10">
    <location>
        <position position="54"/>
    </location>
</feature>
<dbReference type="InterPro" id="IPR001789">
    <property type="entry name" value="Sig_transdc_resp-reg_receiver"/>
</dbReference>
<keyword evidence="4 10" id="KW-0597">Phosphoprotein</keyword>
<evidence type="ECO:0000256" key="9">
    <source>
        <dbReference type="ARBA" id="ARBA00024867"/>
    </source>
</evidence>
<keyword evidence="6" id="KW-0805">Transcription regulation</keyword>
<dbReference type="GO" id="GO:0000160">
    <property type="term" value="P:phosphorelay signal transduction system"/>
    <property type="evidence" value="ECO:0007669"/>
    <property type="project" value="UniProtKB-KW"/>
</dbReference>
<dbReference type="CDD" id="cd17536">
    <property type="entry name" value="REC_YesN-like"/>
    <property type="match status" value="1"/>
</dbReference>
<comment type="subcellular location">
    <subcellularLocation>
        <location evidence="1">Cytoplasm</location>
    </subcellularLocation>
</comment>
<feature type="domain" description="Response regulatory" evidence="12">
    <location>
        <begin position="2"/>
        <end position="119"/>
    </location>
</feature>
<name>A0A2M8Z9K5_9FIRM</name>
<keyword evidence="5" id="KW-0902">Two-component regulatory system</keyword>
<gene>
    <name evidence="13" type="ORF">H171_3684</name>
</gene>
<dbReference type="Gene3D" id="1.10.10.60">
    <property type="entry name" value="Homeodomain-like"/>
    <property type="match status" value="2"/>
</dbReference>
<evidence type="ECO:0000256" key="6">
    <source>
        <dbReference type="ARBA" id="ARBA00023015"/>
    </source>
</evidence>
<dbReference type="EMBL" id="PGET01000001">
    <property type="protein sequence ID" value="PJJ30111.1"/>
    <property type="molecule type" value="Genomic_DNA"/>
</dbReference>
<dbReference type="GO" id="GO:0043565">
    <property type="term" value="F:sequence-specific DNA binding"/>
    <property type="evidence" value="ECO:0007669"/>
    <property type="project" value="InterPro"/>
</dbReference>
<evidence type="ECO:0000259" key="12">
    <source>
        <dbReference type="PROSITE" id="PS50110"/>
    </source>
</evidence>
<dbReference type="RefSeq" id="WP_100306398.1">
    <property type="nucleotide sequence ID" value="NZ_PGET01000001.1"/>
</dbReference>
<evidence type="ECO:0000256" key="2">
    <source>
        <dbReference type="ARBA" id="ARBA00018672"/>
    </source>
</evidence>
<accession>A0A2M8Z9K5</accession>